<reference evidence="1" key="1">
    <citation type="submission" date="2022-07" db="EMBL/GenBank/DDBJ databases">
        <authorList>
            <person name="Wu T."/>
        </authorList>
    </citation>
    <scope>NUCLEOTIDE SEQUENCE</scope>
    <source>
        <strain evidence="1">SD-1</strain>
    </source>
</reference>
<evidence type="ECO:0000313" key="2">
    <source>
        <dbReference type="Proteomes" id="UP001163293"/>
    </source>
</evidence>
<protein>
    <submittedName>
        <fullName evidence="1">Uncharacterized protein</fullName>
    </submittedName>
</protein>
<name>A0AAX3EKU4_PAEUR</name>
<keyword evidence="2" id="KW-1185">Reference proteome</keyword>
<sequence>MAKKTAPVSNAAHPVEVQYEYHVSYFDSEVGRVQVEEFEDLQAAERFASIQLRSEDCWAVVERVDIQAYIHLAA</sequence>
<organism evidence="1 2">
    <name type="scientific">Paenarthrobacter ureafaciens</name>
    <dbReference type="NCBI Taxonomy" id="37931"/>
    <lineage>
        <taxon>Bacteria</taxon>
        <taxon>Bacillati</taxon>
        <taxon>Actinomycetota</taxon>
        <taxon>Actinomycetes</taxon>
        <taxon>Micrococcales</taxon>
        <taxon>Micrococcaceae</taxon>
        <taxon>Paenarthrobacter</taxon>
    </lineage>
</organism>
<gene>
    <name evidence="1" type="ORF">NL394_05170</name>
</gene>
<dbReference type="Proteomes" id="UP001163293">
    <property type="component" value="Chromosome"/>
</dbReference>
<dbReference type="RefSeq" id="WP_021473666.1">
    <property type="nucleotide sequence ID" value="NZ_BDMH01000032.1"/>
</dbReference>
<dbReference type="GeneID" id="79886126"/>
<evidence type="ECO:0000313" key="1">
    <source>
        <dbReference type="EMBL" id="UYV98613.1"/>
    </source>
</evidence>
<dbReference type="EMBL" id="CP101185">
    <property type="protein sequence ID" value="UYV98613.1"/>
    <property type="molecule type" value="Genomic_DNA"/>
</dbReference>
<proteinExistence type="predicted"/>
<dbReference type="AlphaFoldDB" id="A0AAX3EKU4"/>
<accession>A0AAX3EKU4</accession>